<keyword evidence="1" id="KW-1133">Transmembrane helix</keyword>
<dbReference type="AlphaFoldDB" id="A0A368FNF8"/>
<feature type="transmembrane region" description="Helical" evidence="1">
    <location>
        <begin position="34"/>
        <end position="51"/>
    </location>
</feature>
<gene>
    <name evidence="2" type="ORF">ANCCAN_21125</name>
</gene>
<keyword evidence="1" id="KW-0812">Transmembrane</keyword>
<reference evidence="2 3" key="1">
    <citation type="submission" date="2014-10" db="EMBL/GenBank/DDBJ databases">
        <title>Draft genome of the hookworm Ancylostoma caninum.</title>
        <authorList>
            <person name="Mitreva M."/>
        </authorList>
    </citation>
    <scope>NUCLEOTIDE SEQUENCE [LARGE SCALE GENOMIC DNA]</scope>
    <source>
        <strain evidence="2 3">Baltimore</strain>
    </source>
</reference>
<comment type="caution">
    <text evidence="2">The sequence shown here is derived from an EMBL/GenBank/DDBJ whole genome shotgun (WGS) entry which is preliminary data.</text>
</comment>
<protein>
    <submittedName>
        <fullName evidence="2">Uncharacterized protein</fullName>
    </submittedName>
</protein>
<keyword evidence="3" id="KW-1185">Reference proteome</keyword>
<sequence length="95" mass="10263">MDNQICFSTADLFNVCKQQCKVVDNDCDDSFKQFVLGIAVGAAALICQLSIRSFIKFAKKIYGEAHRQPVGTKATSAHAAPSANFAATLSWCTDV</sequence>
<organism evidence="2 3">
    <name type="scientific">Ancylostoma caninum</name>
    <name type="common">Dog hookworm</name>
    <dbReference type="NCBI Taxonomy" id="29170"/>
    <lineage>
        <taxon>Eukaryota</taxon>
        <taxon>Metazoa</taxon>
        <taxon>Ecdysozoa</taxon>
        <taxon>Nematoda</taxon>
        <taxon>Chromadorea</taxon>
        <taxon>Rhabditida</taxon>
        <taxon>Rhabditina</taxon>
        <taxon>Rhabditomorpha</taxon>
        <taxon>Strongyloidea</taxon>
        <taxon>Ancylostomatidae</taxon>
        <taxon>Ancylostomatinae</taxon>
        <taxon>Ancylostoma</taxon>
    </lineage>
</organism>
<evidence type="ECO:0000313" key="3">
    <source>
        <dbReference type="Proteomes" id="UP000252519"/>
    </source>
</evidence>
<dbReference type="Proteomes" id="UP000252519">
    <property type="component" value="Unassembled WGS sequence"/>
</dbReference>
<proteinExistence type="predicted"/>
<dbReference type="EMBL" id="JOJR01000981">
    <property type="protein sequence ID" value="RCN33048.1"/>
    <property type="molecule type" value="Genomic_DNA"/>
</dbReference>
<keyword evidence="1" id="KW-0472">Membrane</keyword>
<accession>A0A368FNF8</accession>
<evidence type="ECO:0000313" key="2">
    <source>
        <dbReference type="EMBL" id="RCN33048.1"/>
    </source>
</evidence>
<name>A0A368FNF8_ANCCA</name>
<evidence type="ECO:0000256" key="1">
    <source>
        <dbReference type="SAM" id="Phobius"/>
    </source>
</evidence>